<dbReference type="STRING" id="39966.A0A369JW61"/>
<evidence type="ECO:0008006" key="3">
    <source>
        <dbReference type="Google" id="ProtNLM"/>
    </source>
</evidence>
<evidence type="ECO:0000313" key="1">
    <source>
        <dbReference type="EMBL" id="RDB24615.1"/>
    </source>
</evidence>
<name>A0A369JW61_HYPMA</name>
<sequence>MSLVSNRDILCTVIDKLLVSQWSDIFTLSLVSTTLREITAPLLFKHVKNRRNWRTTSTNPPIGEVWPATIWKYIARVDVYDRLSPMWPVGDVDFGPLALTLPQLQALRHVCFELEGSPPNILLSAIASARYLNCLEFKNARFDGPSVVQHFSHMPLESLKISIGHIRDENIDVEQEEANVAEILTVLAEQLVHLEISGDLVPFRVLRDAQWPNLLTLLYTDHVPFGDIIPLPAVTSRMPRLQTLGYNFAAAARWYKPGFTFCPKHAVLSPLLSDTQPHLQVLTMSNIVSDDTIFDQLPPGLRVLRVLALRDDLRYSAGENKTMPFYPYFPITHRDAYRILDKASQLHHLVELAITLEDCPSPNLMSAVAQSCPGLCILELTQGRYDLNEEESPYTIQSLAQPLMAMKSLHDLRITVWFGEQSAGVRTHATNPEVKIQIEAAAQVFAEILPQLATISFSFTNLTRYDNTCHPLTWYHVIVRDRLEGCAPVTQFDGYREYYSHT</sequence>
<reference evidence="1" key="1">
    <citation type="submission" date="2018-04" db="EMBL/GenBank/DDBJ databases">
        <title>Whole genome sequencing of Hypsizygus marmoreus.</title>
        <authorList>
            <person name="Choi I.-G."/>
            <person name="Min B."/>
            <person name="Kim J.-G."/>
            <person name="Kim S."/>
            <person name="Oh Y.-L."/>
            <person name="Kong W.-S."/>
            <person name="Park H."/>
            <person name="Jeong J."/>
            <person name="Song E.-S."/>
        </authorList>
    </citation>
    <scope>NUCLEOTIDE SEQUENCE [LARGE SCALE GENOMIC DNA]</scope>
    <source>
        <strain evidence="1">51987-8</strain>
    </source>
</reference>
<dbReference type="InParanoid" id="A0A369JW61"/>
<dbReference type="OrthoDB" id="2747524at2759"/>
<dbReference type="SUPFAM" id="SSF52047">
    <property type="entry name" value="RNI-like"/>
    <property type="match status" value="1"/>
</dbReference>
<protein>
    <recommendedName>
        <fullName evidence="3">F-box domain-containing protein</fullName>
    </recommendedName>
</protein>
<organism evidence="1 2">
    <name type="scientific">Hypsizygus marmoreus</name>
    <name type="common">White beech mushroom</name>
    <name type="synonym">Agaricus marmoreus</name>
    <dbReference type="NCBI Taxonomy" id="39966"/>
    <lineage>
        <taxon>Eukaryota</taxon>
        <taxon>Fungi</taxon>
        <taxon>Dikarya</taxon>
        <taxon>Basidiomycota</taxon>
        <taxon>Agaricomycotina</taxon>
        <taxon>Agaricomycetes</taxon>
        <taxon>Agaricomycetidae</taxon>
        <taxon>Agaricales</taxon>
        <taxon>Tricholomatineae</taxon>
        <taxon>Lyophyllaceae</taxon>
        <taxon>Hypsizygus</taxon>
    </lineage>
</organism>
<keyword evidence="2" id="KW-1185">Reference proteome</keyword>
<gene>
    <name evidence="1" type="ORF">Hypma_008239</name>
</gene>
<dbReference type="InterPro" id="IPR032675">
    <property type="entry name" value="LRR_dom_sf"/>
</dbReference>
<dbReference type="Proteomes" id="UP000076154">
    <property type="component" value="Unassembled WGS sequence"/>
</dbReference>
<dbReference type="EMBL" id="LUEZ02000042">
    <property type="protein sequence ID" value="RDB24615.1"/>
    <property type="molecule type" value="Genomic_DNA"/>
</dbReference>
<evidence type="ECO:0000313" key="2">
    <source>
        <dbReference type="Proteomes" id="UP000076154"/>
    </source>
</evidence>
<comment type="caution">
    <text evidence="1">The sequence shown here is derived from an EMBL/GenBank/DDBJ whole genome shotgun (WGS) entry which is preliminary data.</text>
</comment>
<dbReference type="Gene3D" id="3.80.10.10">
    <property type="entry name" value="Ribonuclease Inhibitor"/>
    <property type="match status" value="1"/>
</dbReference>
<dbReference type="AlphaFoldDB" id="A0A369JW61"/>
<proteinExistence type="predicted"/>
<accession>A0A369JW61</accession>